<evidence type="ECO:0000256" key="2">
    <source>
        <dbReference type="SAM" id="MobiDB-lite"/>
    </source>
</evidence>
<keyword evidence="4" id="KW-1185">Reference proteome</keyword>
<evidence type="ECO:0008006" key="5">
    <source>
        <dbReference type="Google" id="ProtNLM"/>
    </source>
</evidence>
<comment type="similarity">
    <text evidence="1">Belongs to the FAM216 family.</text>
</comment>
<dbReference type="PANTHER" id="PTHR16476:SF4">
    <property type="entry name" value="PROTEIN FAM216A"/>
    <property type="match status" value="1"/>
</dbReference>
<reference evidence="3" key="4">
    <citation type="submission" date="2025-09" db="UniProtKB">
        <authorList>
            <consortium name="Ensembl"/>
        </authorList>
    </citation>
    <scope>IDENTIFICATION</scope>
</reference>
<dbReference type="Proteomes" id="UP000265100">
    <property type="component" value="Chromosome 19"/>
</dbReference>
<feature type="compositionally biased region" description="Basic and acidic residues" evidence="2">
    <location>
        <begin position="136"/>
        <end position="148"/>
    </location>
</feature>
<dbReference type="InterPro" id="IPR029373">
    <property type="entry name" value="FAM216"/>
</dbReference>
<gene>
    <name evidence="3" type="primary">TERB2</name>
</gene>
<dbReference type="OrthoDB" id="5980156at2759"/>
<name>A0A3P8PHD1_ASTCA</name>
<dbReference type="Bgee" id="ENSACLG00000011198">
    <property type="expression patterns" value="Expressed in liver and 3 other cell types or tissues"/>
</dbReference>
<dbReference type="OMA" id="YNPERDD"/>
<reference evidence="3 4" key="1">
    <citation type="submission" date="2018-05" db="EMBL/GenBank/DDBJ databases">
        <authorList>
            <person name="Datahose"/>
        </authorList>
    </citation>
    <scope>NUCLEOTIDE SEQUENCE</scope>
</reference>
<reference evidence="4" key="2">
    <citation type="submission" date="2023-03" db="EMBL/GenBank/DDBJ databases">
        <authorList>
            <consortium name="Wellcome Sanger Institute Data Sharing"/>
        </authorList>
    </citation>
    <scope>NUCLEOTIDE SEQUENCE [LARGE SCALE GENOMIC DNA]</scope>
</reference>
<dbReference type="PANTHER" id="PTHR16476">
    <property type="entry name" value="FAMILY WITH SEQUENCE SIMILARITY 216 MEMBER A"/>
    <property type="match status" value="1"/>
</dbReference>
<dbReference type="GeneTree" id="ENSGT01130000278394"/>
<sequence>MEFQNSAGNVNSGLKISRPADQRLTAIQIPTSVTTASFLKHAALTPAQRKYLYSIAASYSTEHVRRLVTQHYMNVQYRCIRAVIDYNHKRDILFEASVASPENDREDHLSKTQSEVSSGSKNKSKTSAKHSRKPSQRTEKPGARIRLSDEEEEQGGPNDSLSECLSSLSVGGWDGDSLSDL</sequence>
<dbReference type="Ensembl" id="ENSACLT00000016794.2">
    <property type="protein sequence ID" value="ENSACLP00000016407.1"/>
    <property type="gene ID" value="ENSACLG00000011198.2"/>
</dbReference>
<evidence type="ECO:0000313" key="4">
    <source>
        <dbReference type="Proteomes" id="UP000265100"/>
    </source>
</evidence>
<dbReference type="Pfam" id="PF15107">
    <property type="entry name" value="FAM216B"/>
    <property type="match status" value="1"/>
</dbReference>
<feature type="compositionally biased region" description="Polar residues" evidence="2">
    <location>
        <begin position="111"/>
        <end position="121"/>
    </location>
</feature>
<reference evidence="3" key="3">
    <citation type="submission" date="2025-08" db="UniProtKB">
        <authorList>
            <consortium name="Ensembl"/>
        </authorList>
    </citation>
    <scope>IDENTIFICATION</scope>
</reference>
<organism evidence="3 4">
    <name type="scientific">Astatotilapia calliptera</name>
    <name type="common">Eastern happy</name>
    <name type="synonym">Chromis callipterus</name>
    <dbReference type="NCBI Taxonomy" id="8154"/>
    <lineage>
        <taxon>Eukaryota</taxon>
        <taxon>Metazoa</taxon>
        <taxon>Chordata</taxon>
        <taxon>Craniata</taxon>
        <taxon>Vertebrata</taxon>
        <taxon>Euteleostomi</taxon>
        <taxon>Actinopterygii</taxon>
        <taxon>Neopterygii</taxon>
        <taxon>Teleostei</taxon>
        <taxon>Neoteleostei</taxon>
        <taxon>Acanthomorphata</taxon>
        <taxon>Ovalentaria</taxon>
        <taxon>Cichlomorphae</taxon>
        <taxon>Cichliformes</taxon>
        <taxon>Cichlidae</taxon>
        <taxon>African cichlids</taxon>
        <taxon>Pseudocrenilabrinae</taxon>
        <taxon>Haplochromini</taxon>
        <taxon>Astatotilapia</taxon>
    </lineage>
</organism>
<feature type="compositionally biased region" description="Basic residues" evidence="2">
    <location>
        <begin position="122"/>
        <end position="135"/>
    </location>
</feature>
<feature type="region of interest" description="Disordered" evidence="2">
    <location>
        <begin position="100"/>
        <end position="181"/>
    </location>
</feature>
<dbReference type="AlphaFoldDB" id="A0A3P8PHD1"/>
<feature type="compositionally biased region" description="Polar residues" evidence="2">
    <location>
        <begin position="157"/>
        <end position="169"/>
    </location>
</feature>
<proteinExistence type="inferred from homology"/>
<evidence type="ECO:0000256" key="1">
    <source>
        <dbReference type="ARBA" id="ARBA00008615"/>
    </source>
</evidence>
<protein>
    <recommendedName>
        <fullName evidence="5">Protein FAM216A</fullName>
    </recommendedName>
</protein>
<evidence type="ECO:0000313" key="3">
    <source>
        <dbReference type="Ensembl" id="ENSACLP00000016407.1"/>
    </source>
</evidence>
<accession>A0A3P8PHD1</accession>